<keyword evidence="1" id="KW-0812">Transmembrane</keyword>
<feature type="domain" description="DUF6785" evidence="3">
    <location>
        <begin position="11"/>
        <end position="498"/>
    </location>
</feature>
<dbReference type="Pfam" id="PF20581">
    <property type="entry name" value="DUF6785"/>
    <property type="match status" value="1"/>
</dbReference>
<dbReference type="Proteomes" id="UP000178606">
    <property type="component" value="Unassembled WGS sequence"/>
</dbReference>
<dbReference type="Pfam" id="PF20580">
    <property type="entry name" value="DUF6784"/>
    <property type="match status" value="1"/>
</dbReference>
<feature type="transmembrane region" description="Helical" evidence="1">
    <location>
        <begin position="477"/>
        <end position="499"/>
    </location>
</feature>
<name>A0A1F6C8E1_HANXR</name>
<dbReference type="EMBL" id="MFKF01000377">
    <property type="protein sequence ID" value="OGG45424.1"/>
    <property type="molecule type" value="Genomic_DNA"/>
</dbReference>
<feature type="domain" description="DUF6784" evidence="2">
    <location>
        <begin position="541"/>
        <end position="630"/>
    </location>
</feature>
<feature type="transmembrane region" description="Helical" evidence="1">
    <location>
        <begin position="268"/>
        <end position="293"/>
    </location>
</feature>
<dbReference type="AlphaFoldDB" id="A0A1F6C8E1"/>
<protein>
    <submittedName>
        <fullName evidence="4">Uncharacterized protein</fullName>
    </submittedName>
</protein>
<evidence type="ECO:0000256" key="1">
    <source>
        <dbReference type="SAM" id="Phobius"/>
    </source>
</evidence>
<evidence type="ECO:0000259" key="2">
    <source>
        <dbReference type="Pfam" id="PF20580"/>
    </source>
</evidence>
<accession>A0A1F6C8E1</accession>
<sequence length="644" mass="71507">MARTPRPSLRRAVALGILFSVAINAFDPISRYVVHSSTFTSEHLPFALLFCLLTLTFGANPVLRRLRPGSAFSAQELAAVVAICFLGTSIPTMAGRFLAVISAPDYFASPENEWPDYVLPNLPRWLIPSNEGGGIGHFYQGLPPGEPLPWAIWLQPLFWWFGLIVAILFGCFCLSVVLRRQWSDRERLAFPLVEAPLLFAREPEAGRMLPAFVGDRLFWAGYAIPAAMILWNVVGHFRPGTPTFGFLNNNNLLPLGRGFPDLYLRFDFYVICFAFFTHLDILFSMWFFHFLAALQIGLSHRLGLGPQTFDAGVSWQINFGLVFFVLWGIYMARRQIGAVCRKALRGDPEVDDSDELLSYRTAFWGCVLSAVYIFVWMCRAGMSPLVASVYFFFSFILYLGMAKIVAQSGLVSLRGSGGGWPTKSLVNIKYMDDTSIAATDLMLALYAYAKGFCMPSASNAARASEAVRGEKRGLGRAILIGAVLSLFACVLMTLALGYYGPGAENFGSYDYTNGNRHGYTYTTSDIKGRGGARWPWLEIGYGIAGALITALLTFLNYRLPWWPLHPIGFTVSFQYPTRASFFSVFVAWLLKVIVMRVGGIGLYRRGQVFFLGVLLGYATAVVLSFVLDCLFFMGQGHAVHTPPI</sequence>
<evidence type="ECO:0000313" key="4">
    <source>
        <dbReference type="EMBL" id="OGG45424.1"/>
    </source>
</evidence>
<dbReference type="InterPro" id="IPR046712">
    <property type="entry name" value="DUF6785"/>
</dbReference>
<reference evidence="4 5" key="1">
    <citation type="journal article" date="2016" name="Nat. Commun.">
        <title>Thousands of microbial genomes shed light on interconnected biogeochemical processes in an aquifer system.</title>
        <authorList>
            <person name="Anantharaman K."/>
            <person name="Brown C.T."/>
            <person name="Hug L.A."/>
            <person name="Sharon I."/>
            <person name="Castelle C.J."/>
            <person name="Probst A.J."/>
            <person name="Thomas B.C."/>
            <person name="Singh A."/>
            <person name="Wilkins M.J."/>
            <person name="Karaoz U."/>
            <person name="Brodie E.L."/>
            <person name="Williams K.H."/>
            <person name="Hubbard S.S."/>
            <person name="Banfield J.F."/>
        </authorList>
    </citation>
    <scope>NUCLEOTIDE SEQUENCE [LARGE SCALE GENOMIC DNA]</scope>
    <source>
        <strain evidence="5">RIFCSPLOWO2_12_FULL_64_10</strain>
    </source>
</reference>
<feature type="transmembrane region" description="Helical" evidence="1">
    <location>
        <begin position="78"/>
        <end position="101"/>
    </location>
</feature>
<keyword evidence="1" id="KW-0472">Membrane</keyword>
<evidence type="ECO:0000259" key="3">
    <source>
        <dbReference type="Pfam" id="PF20581"/>
    </source>
</evidence>
<proteinExistence type="predicted"/>
<feature type="transmembrane region" description="Helical" evidence="1">
    <location>
        <begin position="362"/>
        <end position="382"/>
    </location>
</feature>
<feature type="transmembrane region" description="Helical" evidence="1">
    <location>
        <begin position="46"/>
        <end position="66"/>
    </location>
</feature>
<evidence type="ECO:0000313" key="5">
    <source>
        <dbReference type="Proteomes" id="UP000178606"/>
    </source>
</evidence>
<feature type="transmembrane region" description="Helical" evidence="1">
    <location>
        <begin position="609"/>
        <end position="633"/>
    </location>
</feature>
<feature type="transmembrane region" description="Helical" evidence="1">
    <location>
        <begin position="539"/>
        <end position="559"/>
    </location>
</feature>
<feature type="transmembrane region" description="Helical" evidence="1">
    <location>
        <begin position="580"/>
        <end position="603"/>
    </location>
</feature>
<comment type="caution">
    <text evidence="4">The sequence shown here is derived from an EMBL/GenBank/DDBJ whole genome shotgun (WGS) entry which is preliminary data.</text>
</comment>
<feature type="transmembrane region" description="Helical" evidence="1">
    <location>
        <begin position="157"/>
        <end position="178"/>
    </location>
</feature>
<feature type="transmembrane region" description="Helical" evidence="1">
    <location>
        <begin position="388"/>
        <end position="406"/>
    </location>
</feature>
<gene>
    <name evidence="4" type="ORF">A3F84_06350</name>
</gene>
<feature type="transmembrane region" description="Helical" evidence="1">
    <location>
        <begin position="313"/>
        <end position="332"/>
    </location>
</feature>
<keyword evidence="1" id="KW-1133">Transmembrane helix</keyword>
<feature type="transmembrane region" description="Helical" evidence="1">
    <location>
        <begin position="12"/>
        <end position="34"/>
    </location>
</feature>
<organism evidence="4 5">
    <name type="scientific">Handelsmanbacteria sp. (strain RIFCSPLOWO2_12_FULL_64_10)</name>
    <dbReference type="NCBI Taxonomy" id="1817868"/>
    <lineage>
        <taxon>Bacteria</taxon>
        <taxon>Candidatus Handelsmaniibacteriota</taxon>
    </lineage>
</organism>
<dbReference type="InterPro" id="IPR046711">
    <property type="entry name" value="DUF6784"/>
</dbReference>